<gene>
    <name evidence="2" type="ORF">CERZMDRAFT_97035</name>
</gene>
<reference evidence="2" key="1">
    <citation type="journal article" date="2020" name="Stud. Mycol.">
        <title>101 Dothideomycetes genomes: a test case for predicting lifestyles and emergence of pathogens.</title>
        <authorList>
            <person name="Haridas S."/>
            <person name="Albert R."/>
            <person name="Binder M."/>
            <person name="Bloem J."/>
            <person name="Labutti K."/>
            <person name="Salamov A."/>
            <person name="Andreopoulos B."/>
            <person name="Baker S."/>
            <person name="Barry K."/>
            <person name="Bills G."/>
            <person name="Bluhm B."/>
            <person name="Cannon C."/>
            <person name="Castanera R."/>
            <person name="Culley D."/>
            <person name="Daum C."/>
            <person name="Ezra D."/>
            <person name="Gonzalez J."/>
            <person name="Henrissat B."/>
            <person name="Kuo A."/>
            <person name="Liang C."/>
            <person name="Lipzen A."/>
            <person name="Lutzoni F."/>
            <person name="Magnuson J."/>
            <person name="Mondo S."/>
            <person name="Nolan M."/>
            <person name="Ohm R."/>
            <person name="Pangilinan J."/>
            <person name="Park H.-J."/>
            <person name="Ramirez L."/>
            <person name="Alfaro M."/>
            <person name="Sun H."/>
            <person name="Tritt A."/>
            <person name="Yoshinaga Y."/>
            <person name="Zwiers L.-H."/>
            <person name="Turgeon B."/>
            <person name="Goodwin S."/>
            <person name="Spatafora J."/>
            <person name="Crous P."/>
            <person name="Grigoriev I."/>
        </authorList>
    </citation>
    <scope>NUCLEOTIDE SEQUENCE</scope>
    <source>
        <strain evidence="2">SCOH1-5</strain>
    </source>
</reference>
<dbReference type="EMBL" id="ML992672">
    <property type="protein sequence ID" value="KAF2212537.1"/>
    <property type="molecule type" value="Genomic_DNA"/>
</dbReference>
<proteinExistence type="predicted"/>
<name>A0A6A6FGG2_9PEZI</name>
<sequence length="204" mass="22932">MSASSTTTRNACPSMWWNGGESACGCQEVGTDQNPDQKPRHPGDDASSSATGPPRMDTPLRSRHEEPSKSTTHAKLSRRHDRLEEHESFYVAAWDAPAVVLTVMGGEYHLRLQRALEKYSARLQRHAPDTMVHQRVVMEYCAYVTLLEYERKKQLTSSGTKVTFGAEPSNTCAQYLLWRVTTGSRPHAIVAMMVERWAANRQVL</sequence>
<dbReference type="AlphaFoldDB" id="A0A6A6FGG2"/>
<accession>A0A6A6FGG2</accession>
<feature type="region of interest" description="Disordered" evidence="1">
    <location>
        <begin position="23"/>
        <end position="81"/>
    </location>
</feature>
<feature type="compositionally biased region" description="Basic and acidic residues" evidence="1">
    <location>
        <begin position="35"/>
        <end position="44"/>
    </location>
</feature>
<keyword evidence="3" id="KW-1185">Reference proteome</keyword>
<dbReference type="Proteomes" id="UP000799539">
    <property type="component" value="Unassembled WGS sequence"/>
</dbReference>
<evidence type="ECO:0000256" key="1">
    <source>
        <dbReference type="SAM" id="MobiDB-lite"/>
    </source>
</evidence>
<evidence type="ECO:0000313" key="3">
    <source>
        <dbReference type="Proteomes" id="UP000799539"/>
    </source>
</evidence>
<feature type="compositionally biased region" description="Basic and acidic residues" evidence="1">
    <location>
        <begin position="58"/>
        <end position="68"/>
    </location>
</feature>
<evidence type="ECO:0000313" key="2">
    <source>
        <dbReference type="EMBL" id="KAF2212537.1"/>
    </source>
</evidence>
<organism evidence="2 3">
    <name type="scientific">Cercospora zeae-maydis SCOH1-5</name>
    <dbReference type="NCBI Taxonomy" id="717836"/>
    <lineage>
        <taxon>Eukaryota</taxon>
        <taxon>Fungi</taxon>
        <taxon>Dikarya</taxon>
        <taxon>Ascomycota</taxon>
        <taxon>Pezizomycotina</taxon>
        <taxon>Dothideomycetes</taxon>
        <taxon>Dothideomycetidae</taxon>
        <taxon>Mycosphaerellales</taxon>
        <taxon>Mycosphaerellaceae</taxon>
        <taxon>Cercospora</taxon>
    </lineage>
</organism>
<protein>
    <submittedName>
        <fullName evidence="2">Uncharacterized protein</fullName>
    </submittedName>
</protein>